<organism evidence="1">
    <name type="scientific">Salmonella phage vB_STmST313_KE27</name>
    <dbReference type="NCBI Taxonomy" id="3161178"/>
    <lineage>
        <taxon>Viruses</taxon>
        <taxon>Duplodnaviria</taxon>
        <taxon>Heunggongvirae</taxon>
        <taxon>Uroviricota</taxon>
        <taxon>Caudoviricetes</taxon>
        <taxon>Pantevenvirales</taxon>
        <taxon>Ackermannviridae</taxon>
        <taxon>Cvivirinae</taxon>
        <taxon>Kuttervirus</taxon>
    </lineage>
</organism>
<accession>A0AAU8GHZ7</accession>
<dbReference type="Pfam" id="PF06941">
    <property type="entry name" value="NT5C"/>
    <property type="match status" value="1"/>
</dbReference>
<name>A0AAU8GHZ7_9CAUD</name>
<evidence type="ECO:0000313" key="1">
    <source>
        <dbReference type="EMBL" id="XCH41143.1"/>
    </source>
</evidence>
<dbReference type="Gene3D" id="3.40.50.1000">
    <property type="entry name" value="HAD superfamily/HAD-like"/>
    <property type="match status" value="1"/>
</dbReference>
<protein>
    <submittedName>
        <fullName evidence="1">Uncharacterized protein</fullName>
    </submittedName>
</protein>
<dbReference type="InterPro" id="IPR010708">
    <property type="entry name" value="5'(3')-deoxyribonucleotidase"/>
</dbReference>
<dbReference type="GO" id="GO:0009264">
    <property type="term" value="P:deoxyribonucleotide catabolic process"/>
    <property type="evidence" value="ECO:0007669"/>
    <property type="project" value="InterPro"/>
</dbReference>
<reference evidence="1" key="1">
    <citation type="submission" date="2024-05" db="EMBL/GenBank/DDBJ databases">
        <authorList>
            <person name="Mugo M.M."/>
            <person name="Musyoki A.M."/>
            <person name="Makumi A.M."/>
            <person name="Mutai I."/>
            <person name="Drechsel O."/>
            <person name="Kering K.K."/>
            <person name="Muturi P."/>
            <person name="Mbae C.K."/>
            <person name="Kariuki S.M."/>
        </authorList>
    </citation>
    <scope>NUCLEOTIDE SEQUENCE</scope>
</reference>
<dbReference type="GO" id="GO:0008253">
    <property type="term" value="F:5'-nucleotidase activity"/>
    <property type="evidence" value="ECO:0007669"/>
    <property type="project" value="InterPro"/>
</dbReference>
<gene>
    <name evidence="1" type="ORF">MCIKDHBT_CDS0202</name>
</gene>
<dbReference type="EMBL" id="PP856726">
    <property type="protein sequence ID" value="XCH41143.1"/>
    <property type="molecule type" value="Genomic_DNA"/>
</dbReference>
<dbReference type="SUPFAM" id="SSF56784">
    <property type="entry name" value="HAD-like"/>
    <property type="match status" value="1"/>
</dbReference>
<dbReference type="InterPro" id="IPR036412">
    <property type="entry name" value="HAD-like_sf"/>
</dbReference>
<proteinExistence type="predicted"/>
<sequence length="280" mass="32468">MQIAQKSNAPQLVMIKWRSLMNNHVGLYDANSKIGGMYRILVDVDLTLVDSLSPWVDWFNISNSKAAAENMGCHDYPNDFQRITKECYMSHAGDLAILMRERAHPAWLTRRVFVAGQWMDSPTGRDPMDWWRMPDLYAKMNPLPGAYEFLVNLKKILLEDFENVELIAVSKCEPEHERSKRQFVYDKFPGIFNGFVSTDEKHLLAGDVLIDDNPKYVEPCAMNNIFVIFVPQGNYEKLDLSNSEDMLYIKPVEGQNHFDFLNRNIVEVVNRLIGHYQYVH</sequence>
<dbReference type="InterPro" id="IPR023214">
    <property type="entry name" value="HAD_sf"/>
</dbReference>